<name>A0A4S2CZR7_STEMA</name>
<reference evidence="1 2" key="1">
    <citation type="submission" date="2019-04" db="EMBL/GenBank/DDBJ databases">
        <title>Microbes associate with the intestines of laboratory mice.</title>
        <authorList>
            <person name="Navarre W."/>
            <person name="Wong E."/>
            <person name="Huang K."/>
            <person name="Tropini C."/>
            <person name="Ng K."/>
            <person name="Yu B."/>
        </authorList>
    </citation>
    <scope>NUCLEOTIDE SEQUENCE [LARGE SCALE GENOMIC DNA]</scope>
    <source>
        <strain evidence="1 2">NM62_B4-13</strain>
    </source>
</reference>
<dbReference type="RefSeq" id="WP_136004823.1">
    <property type="nucleotide sequence ID" value="NZ_SRYW01000007.1"/>
</dbReference>
<sequence length="350" mass="37329">MTVTLAGRTITDPAQLSPRCQQVLRFIDGGPEWLAWALASTSRRYAFADETLLLETVQSGLHASPLTLLPRLMTRISPVKLMTLGPNDLDLLARYEAGEHDDVLDAQIHRIRTDHYLADMAYLMTGTLGLREFQLETSPLFQCMDFGESLALAETVIACPTLGIPLDVIKEAGAFAAAQARTPVEFGDYLRLYARCASSASTPEGREQAATATMQALLPALLGALDCPQVDGLPSPVEVAASLATWLQDRPVGFDRISLAAQQVAANTSGDLADPPVAAAAATAYLDRARAFLTAHRPTQGRLAQDGRRGTFQIDADGVRAVLQVDHGVVSLQFFGPAPTAGVAPEAPPA</sequence>
<dbReference type="EMBL" id="SRYW01000007">
    <property type="protein sequence ID" value="TGY34175.1"/>
    <property type="molecule type" value="Genomic_DNA"/>
</dbReference>
<accession>A0A4S2CZR7</accession>
<comment type="caution">
    <text evidence="1">The sequence shown here is derived from an EMBL/GenBank/DDBJ whole genome shotgun (WGS) entry which is preliminary data.</text>
</comment>
<protein>
    <submittedName>
        <fullName evidence="1">Uncharacterized protein</fullName>
    </submittedName>
</protein>
<dbReference type="AlphaFoldDB" id="A0A4S2CZR7"/>
<proteinExistence type="predicted"/>
<evidence type="ECO:0000313" key="2">
    <source>
        <dbReference type="Proteomes" id="UP000306631"/>
    </source>
</evidence>
<dbReference type="OrthoDB" id="7188532at2"/>
<evidence type="ECO:0000313" key="1">
    <source>
        <dbReference type="EMBL" id="TGY34175.1"/>
    </source>
</evidence>
<gene>
    <name evidence="1" type="ORF">E5352_09885</name>
</gene>
<organism evidence="1 2">
    <name type="scientific">Stenotrophomonas maltophilia</name>
    <name type="common">Pseudomonas maltophilia</name>
    <name type="synonym">Xanthomonas maltophilia</name>
    <dbReference type="NCBI Taxonomy" id="40324"/>
    <lineage>
        <taxon>Bacteria</taxon>
        <taxon>Pseudomonadati</taxon>
        <taxon>Pseudomonadota</taxon>
        <taxon>Gammaproteobacteria</taxon>
        <taxon>Lysobacterales</taxon>
        <taxon>Lysobacteraceae</taxon>
        <taxon>Stenotrophomonas</taxon>
        <taxon>Stenotrophomonas maltophilia group</taxon>
    </lineage>
</organism>
<dbReference type="Proteomes" id="UP000306631">
    <property type="component" value="Unassembled WGS sequence"/>
</dbReference>